<name>A0A8J8CHZ0_9ARCH</name>
<proteinExistence type="predicted"/>
<dbReference type="PANTHER" id="PTHR46730">
    <property type="entry name" value="POLYCYSTIN-1"/>
    <property type="match status" value="1"/>
</dbReference>
<feature type="domain" description="PKD" evidence="7">
    <location>
        <begin position="557"/>
        <end position="636"/>
    </location>
</feature>
<dbReference type="EMBL" id="JAHEAC010000062">
    <property type="protein sequence ID" value="MBX8644438.1"/>
    <property type="molecule type" value="Genomic_DNA"/>
</dbReference>
<dbReference type="SUPFAM" id="SSF49313">
    <property type="entry name" value="Cadherin-like"/>
    <property type="match status" value="1"/>
</dbReference>
<dbReference type="GO" id="GO:0005509">
    <property type="term" value="F:calcium ion binding"/>
    <property type="evidence" value="ECO:0007669"/>
    <property type="project" value="InterPro"/>
</dbReference>
<dbReference type="InterPro" id="IPR035986">
    <property type="entry name" value="PKD_dom_sf"/>
</dbReference>
<dbReference type="InterPro" id="IPR000601">
    <property type="entry name" value="PKD_dom"/>
</dbReference>
<protein>
    <submittedName>
        <fullName evidence="8">PKD domain-containing protein</fullName>
    </submittedName>
</protein>
<keyword evidence="3" id="KW-0677">Repeat</keyword>
<dbReference type="Proteomes" id="UP000750197">
    <property type="component" value="Unassembled WGS sequence"/>
</dbReference>
<keyword evidence="2 6" id="KW-0812">Transmembrane</keyword>
<feature type="domain" description="PKD" evidence="7">
    <location>
        <begin position="502"/>
        <end position="553"/>
    </location>
</feature>
<dbReference type="InterPro" id="IPR013783">
    <property type="entry name" value="Ig-like_fold"/>
</dbReference>
<dbReference type="Pfam" id="PF05345">
    <property type="entry name" value="He_PIG"/>
    <property type="match status" value="1"/>
</dbReference>
<dbReference type="Pfam" id="PF18911">
    <property type="entry name" value="PKD_4"/>
    <property type="match status" value="3"/>
</dbReference>
<evidence type="ECO:0000259" key="7">
    <source>
        <dbReference type="PROSITE" id="PS50093"/>
    </source>
</evidence>
<keyword evidence="4 6" id="KW-1133">Transmembrane helix</keyword>
<feature type="domain" description="PKD" evidence="7">
    <location>
        <begin position="639"/>
        <end position="718"/>
    </location>
</feature>
<dbReference type="Gene3D" id="2.60.40.10">
    <property type="entry name" value="Immunoglobulins"/>
    <property type="match status" value="6"/>
</dbReference>
<dbReference type="GO" id="GO:0006816">
    <property type="term" value="P:calcium ion transport"/>
    <property type="evidence" value="ECO:0007669"/>
    <property type="project" value="TreeGrafter"/>
</dbReference>
<comment type="caution">
    <text evidence="8">The sequence shown here is derived from an EMBL/GenBank/DDBJ whole genome shotgun (WGS) entry which is preliminary data.</text>
</comment>
<reference evidence="8" key="1">
    <citation type="submission" date="2021-05" db="EMBL/GenBank/DDBJ databases">
        <title>Genomic insights into ecological role and evolution of a novel Thermoplasmata order Candidatus Sysuiplasmatales.</title>
        <authorList>
            <person name="Yuan Y."/>
        </authorList>
    </citation>
    <scope>NUCLEOTIDE SEQUENCE</scope>
    <source>
        <strain evidence="8">TUT19-bin139</strain>
    </source>
</reference>
<organism evidence="8 9">
    <name type="scientific">Candidatus Sysuiplasma superficiale</name>
    <dbReference type="NCBI Taxonomy" id="2823368"/>
    <lineage>
        <taxon>Archaea</taxon>
        <taxon>Methanobacteriati</taxon>
        <taxon>Thermoplasmatota</taxon>
        <taxon>Thermoplasmata</taxon>
        <taxon>Candidatus Sysuiplasmatales</taxon>
        <taxon>Candidatus Sysuiplasmataceae</taxon>
        <taxon>Candidatus Sysuiplasma</taxon>
    </lineage>
</organism>
<feature type="transmembrane region" description="Helical" evidence="6">
    <location>
        <begin position="819"/>
        <end position="842"/>
    </location>
</feature>
<gene>
    <name evidence="8" type="ORF">KIY12_06940</name>
</gene>
<evidence type="ECO:0000313" key="9">
    <source>
        <dbReference type="Proteomes" id="UP000750197"/>
    </source>
</evidence>
<dbReference type="GO" id="GO:0005261">
    <property type="term" value="F:monoatomic cation channel activity"/>
    <property type="evidence" value="ECO:0007669"/>
    <property type="project" value="TreeGrafter"/>
</dbReference>
<sequence length="852" mass="87636">NTSSNKTIATMSLPNPHYPEYVANTLYDSINGQAYILLVDTAVNPSPSVLTIYNVAKNLTNANPPSLSSIYAESMTFNSNFSTLFVLGLNSPSGNIAVLAINMNNYSEHLISMPSLGSFSTSNVALGGIAYDPADGSVYFSYSYINSSTPSTGPYPEGIGIINASTQSYVLNFSMPDVHLSRFTFSNDLPANSPFGPNVAGMLTYDPNNKDLYLTQDGLPWQLVDTSGAYQGQDMYNRTIAVINGTSPTSANPVALLASSSFPLGGLFIPSQPSSEGGSLWFPSIGLNSSRYIIGNYTVAGIPPVINSFSLSKSTIDEGSSVSASSSVTFGVGSLTYSYAGLPAGMVSQNSSTISGIPTQSGTFSITLTVSDALGETADASVSLTVNPPLSASIAASSTTPDAGQVVQFSASIAGGTSPYSVQWSFGDGTGANGNPVSHVFSASGNYTVSATVTDSLGTVTRASITEIVSLPPENLTISASSNLTDAGIPVLFSAEFQHGSTPITYKWSLGDGSTSSSPTVTHAYSSGGNYTVSVTVTDSAGESSTASYLIVVMPDPQVSIFVSPSPVAAGGNVTLSASVTGGLSPYIYQWNLGDGNQSTQRSLSHTYIRAGNYNVSLKVIDAAGYTATNQTDVTVVSGTLSIIASRNVTDAGLPVTFSARTEYGNMALTYAWSLGNGNTSSSAVVTQAYGSPGYYKVTLVVSNSSTQLASAAYLVLVLPDPQISINSPSTVMAGNTVNFTVAVIGGESPYSYSWNLGDGNTSTQQSPQQSYSRPGNYTVTVSVTDAAGKTVTKSVNIKVTSSSTQVAKSSNQGSTASLLTAASGGVAAGFAVGAVVIAVVMRRRKSPPGSG</sequence>
<keyword evidence="5 6" id="KW-0472">Membrane</keyword>
<evidence type="ECO:0000256" key="6">
    <source>
        <dbReference type="SAM" id="Phobius"/>
    </source>
</evidence>
<evidence type="ECO:0000256" key="4">
    <source>
        <dbReference type="ARBA" id="ARBA00022989"/>
    </source>
</evidence>
<dbReference type="AlphaFoldDB" id="A0A8J8CHZ0"/>
<feature type="domain" description="PKD" evidence="7">
    <location>
        <begin position="721"/>
        <end position="805"/>
    </location>
</feature>
<accession>A0A8J8CHZ0</accession>
<evidence type="ECO:0000256" key="3">
    <source>
        <dbReference type="ARBA" id="ARBA00022737"/>
    </source>
</evidence>
<dbReference type="Pfam" id="PF00801">
    <property type="entry name" value="PKD"/>
    <property type="match status" value="2"/>
</dbReference>
<dbReference type="PROSITE" id="PS50093">
    <property type="entry name" value="PKD"/>
    <property type="match status" value="5"/>
</dbReference>
<feature type="non-terminal residue" evidence="8">
    <location>
        <position position="1"/>
    </location>
</feature>
<evidence type="ECO:0000313" key="8">
    <source>
        <dbReference type="EMBL" id="MBX8644438.1"/>
    </source>
</evidence>
<dbReference type="GO" id="GO:0005886">
    <property type="term" value="C:plasma membrane"/>
    <property type="evidence" value="ECO:0007669"/>
    <property type="project" value="TreeGrafter"/>
</dbReference>
<evidence type="ECO:0000256" key="5">
    <source>
        <dbReference type="ARBA" id="ARBA00023136"/>
    </source>
</evidence>
<dbReference type="CDD" id="cd00146">
    <property type="entry name" value="PKD"/>
    <property type="match status" value="5"/>
</dbReference>
<dbReference type="PANTHER" id="PTHR46730:SF4">
    <property type="entry name" value="POLYCYSTIC KIDNEY DISEASE PROTEIN 1-LIKE 1"/>
    <property type="match status" value="1"/>
</dbReference>
<feature type="domain" description="PKD" evidence="7">
    <location>
        <begin position="390"/>
        <end position="476"/>
    </location>
</feature>
<dbReference type="InterPro" id="IPR015919">
    <property type="entry name" value="Cadherin-like_sf"/>
</dbReference>
<evidence type="ECO:0000256" key="2">
    <source>
        <dbReference type="ARBA" id="ARBA00022692"/>
    </source>
</evidence>
<evidence type="ECO:0000256" key="1">
    <source>
        <dbReference type="ARBA" id="ARBA00004141"/>
    </source>
</evidence>
<dbReference type="SUPFAM" id="SSF49299">
    <property type="entry name" value="PKD domain"/>
    <property type="match status" value="5"/>
</dbReference>
<dbReference type="SMART" id="SM00089">
    <property type="entry name" value="PKD"/>
    <property type="match status" value="6"/>
</dbReference>
<comment type="subcellular location">
    <subcellularLocation>
        <location evidence="1">Membrane</location>
        <topology evidence="1">Multi-pass membrane protein</topology>
    </subcellularLocation>
</comment>
<dbReference type="InterPro" id="IPR022409">
    <property type="entry name" value="PKD/Chitinase_dom"/>
</dbReference>